<dbReference type="PANTHER" id="PTHR13914">
    <property type="entry name" value="PROLINE OXIDASE"/>
    <property type="match status" value="1"/>
</dbReference>
<dbReference type="GO" id="GO:0010133">
    <property type="term" value="P:L-proline catabolic process to L-glutamate"/>
    <property type="evidence" value="ECO:0007669"/>
    <property type="project" value="TreeGrafter"/>
</dbReference>
<evidence type="ECO:0000256" key="1">
    <source>
        <dbReference type="ARBA" id="ARBA00023002"/>
    </source>
</evidence>
<evidence type="ECO:0000313" key="3">
    <source>
        <dbReference type="EMBL" id="QHS90561.1"/>
    </source>
</evidence>
<reference evidence="3" key="1">
    <citation type="journal article" date="2020" name="Nature">
        <title>Giant virus diversity and host interactions through global metagenomics.</title>
        <authorList>
            <person name="Schulz F."/>
            <person name="Roux S."/>
            <person name="Paez-Espino D."/>
            <person name="Jungbluth S."/>
            <person name="Walsh D.A."/>
            <person name="Denef V.J."/>
            <person name="McMahon K.D."/>
            <person name="Konstantinidis K.T."/>
            <person name="Eloe-Fadrosh E.A."/>
            <person name="Kyrpides N.C."/>
            <person name="Woyke T."/>
        </authorList>
    </citation>
    <scope>NUCLEOTIDE SEQUENCE</scope>
    <source>
        <strain evidence="3">GVMAG-M-3300010354-11</strain>
    </source>
</reference>
<sequence>MILRRFIGGNSIYRAVKAPLANNVVPIFDFAKEGSLTQQQAIKYFKQVSHDIDVVASYTTTNLKKPPAFAMKLSSVNMHSPDAMMSFIANKLITNNMSLFLDAESVTIDKDEQRIINNILKTFNDPRIYKTYQCYRKDTFDRLQRDIDNFENLGIKLVRGAYYEQDKYSGMLFTSKKDTDASYNKCINLVVNQMKHNKNLKMCIASHNEYSINFTKEMIKASPELKNQISFAQLLGMSDHLTSTLAMNNYTVYKYVPYGNMYETLPYLTRRLIENYQILRYAL</sequence>
<protein>
    <recommendedName>
        <fullName evidence="2">Proline dehydrogenase domain-containing protein</fullName>
    </recommendedName>
</protein>
<keyword evidence="1" id="KW-0560">Oxidoreductase</keyword>
<organism evidence="3">
    <name type="scientific">viral metagenome</name>
    <dbReference type="NCBI Taxonomy" id="1070528"/>
    <lineage>
        <taxon>unclassified sequences</taxon>
        <taxon>metagenomes</taxon>
        <taxon>organismal metagenomes</taxon>
    </lineage>
</organism>
<dbReference type="Gene3D" id="3.20.20.220">
    <property type="match status" value="1"/>
</dbReference>
<dbReference type="SUPFAM" id="SSF51730">
    <property type="entry name" value="FAD-linked oxidoreductase"/>
    <property type="match status" value="1"/>
</dbReference>
<accession>A0A6C0BFJ1</accession>
<proteinExistence type="predicted"/>
<dbReference type="Pfam" id="PF01619">
    <property type="entry name" value="Pro_dh"/>
    <property type="match status" value="1"/>
</dbReference>
<dbReference type="InterPro" id="IPR015659">
    <property type="entry name" value="Proline_oxidase"/>
</dbReference>
<dbReference type="GO" id="GO:0071949">
    <property type="term" value="F:FAD binding"/>
    <property type="evidence" value="ECO:0007669"/>
    <property type="project" value="TreeGrafter"/>
</dbReference>
<name>A0A6C0BFJ1_9ZZZZ</name>
<dbReference type="InterPro" id="IPR002872">
    <property type="entry name" value="Proline_DH_dom"/>
</dbReference>
<dbReference type="GO" id="GO:0005739">
    <property type="term" value="C:mitochondrion"/>
    <property type="evidence" value="ECO:0007669"/>
    <property type="project" value="TreeGrafter"/>
</dbReference>
<dbReference type="GO" id="GO:0004657">
    <property type="term" value="F:proline dehydrogenase activity"/>
    <property type="evidence" value="ECO:0007669"/>
    <property type="project" value="InterPro"/>
</dbReference>
<dbReference type="EMBL" id="MN739140">
    <property type="protein sequence ID" value="QHS90561.1"/>
    <property type="molecule type" value="Genomic_DNA"/>
</dbReference>
<dbReference type="AlphaFoldDB" id="A0A6C0BFJ1"/>
<dbReference type="InterPro" id="IPR029041">
    <property type="entry name" value="FAD-linked_oxidoreductase-like"/>
</dbReference>
<dbReference type="PANTHER" id="PTHR13914:SF0">
    <property type="entry name" value="PROLINE DEHYDROGENASE 1, MITOCHONDRIAL"/>
    <property type="match status" value="1"/>
</dbReference>
<feature type="domain" description="Proline dehydrogenase" evidence="2">
    <location>
        <begin position="23"/>
        <end position="276"/>
    </location>
</feature>
<evidence type="ECO:0000259" key="2">
    <source>
        <dbReference type="Pfam" id="PF01619"/>
    </source>
</evidence>